<dbReference type="Proteomes" id="UP000663823">
    <property type="component" value="Unassembled WGS sequence"/>
</dbReference>
<evidence type="ECO:0000313" key="2">
    <source>
        <dbReference type="EMBL" id="CAF1227104.1"/>
    </source>
</evidence>
<dbReference type="Proteomes" id="UP000663889">
    <property type="component" value="Unassembled WGS sequence"/>
</dbReference>
<dbReference type="InterPro" id="IPR035897">
    <property type="entry name" value="Toll_tir_struct_dom_sf"/>
</dbReference>
<dbReference type="EMBL" id="CAJNOL010001400">
    <property type="protein sequence ID" value="CAF1352092.1"/>
    <property type="molecule type" value="Genomic_DNA"/>
</dbReference>
<sequence>MPQQQQQKHVMLSYEWEVQSLVLSIYDYLVAKQVPVWMDIKAGIPSDNLYEGIAKAIENSSCFVCFMTPDYQESDFCKQELQYAKQCNIPIIPLKLQEDWNPTSWLGFITAGLLWLDFYHIKNFEEKAFQLYDRICKTVGKQFQLQNSHKSIEVENVFRLQSSSPPRSYSSRTQNDKAKYDTFERTDLDLRVSVQNLVKQFSPQTLDKYKMKDDVPKKITINQSKTFVNCGMSASSTSLLLVLNKMLRFCLIIILPMSTSMDIWSKGLTIGTKIPLGLILPRISTEAIAGRLISVITEQIAYKNQYLAILRHECEVSNEHCITPE</sequence>
<dbReference type="PANTHER" id="PTHR46270">
    <property type="entry name" value="ARMADILLO-TYPE FOLD-RELATED"/>
    <property type="match status" value="1"/>
</dbReference>
<dbReference type="InterPro" id="IPR000157">
    <property type="entry name" value="TIR_dom"/>
</dbReference>
<dbReference type="EMBL" id="CAJNOO010002991">
    <property type="protein sequence ID" value="CAF1311185.1"/>
    <property type="molecule type" value="Genomic_DNA"/>
</dbReference>
<name>A0A814YBP8_9BILA</name>
<evidence type="ECO:0000313" key="7">
    <source>
        <dbReference type="Proteomes" id="UP000663870"/>
    </source>
</evidence>
<evidence type="ECO:0000313" key="8">
    <source>
        <dbReference type="Proteomes" id="UP000663889"/>
    </source>
</evidence>
<dbReference type="Proteomes" id="UP000663882">
    <property type="component" value="Unassembled WGS sequence"/>
</dbReference>
<dbReference type="PROSITE" id="PS50104">
    <property type="entry name" value="TIR"/>
    <property type="match status" value="1"/>
</dbReference>
<evidence type="ECO:0000259" key="1">
    <source>
        <dbReference type="PROSITE" id="PS50104"/>
    </source>
</evidence>
<accession>A0A814YBP8</accession>
<proteinExistence type="predicted"/>
<organism evidence="2 8">
    <name type="scientific">Rotaria sordida</name>
    <dbReference type="NCBI Taxonomy" id="392033"/>
    <lineage>
        <taxon>Eukaryota</taxon>
        <taxon>Metazoa</taxon>
        <taxon>Spiralia</taxon>
        <taxon>Gnathifera</taxon>
        <taxon>Rotifera</taxon>
        <taxon>Eurotatoria</taxon>
        <taxon>Bdelloidea</taxon>
        <taxon>Philodinida</taxon>
        <taxon>Philodinidae</taxon>
        <taxon>Rotaria</taxon>
    </lineage>
</organism>
<dbReference type="OrthoDB" id="2148946at2759"/>
<dbReference type="PANTHER" id="PTHR46270:SF2">
    <property type="entry name" value="TIR DOMAIN-CONTAINING PROTEIN"/>
    <property type="match status" value="1"/>
</dbReference>
<dbReference type="EMBL" id="CAJNOU010001594">
    <property type="protein sequence ID" value="CAF1227104.1"/>
    <property type="molecule type" value="Genomic_DNA"/>
</dbReference>
<comment type="caution">
    <text evidence="2">The sequence shown here is derived from an EMBL/GenBank/DDBJ whole genome shotgun (WGS) entry which is preliminary data.</text>
</comment>
<gene>
    <name evidence="5" type="ORF">FNK824_LOCUS11676</name>
    <name evidence="4" type="ORF">JXQ802_LOCUS32149</name>
    <name evidence="6" type="ORF">OTI717_LOCUS18746</name>
    <name evidence="3" type="ORF">RFH988_LOCUS30257</name>
    <name evidence="2" type="ORF">SEV965_LOCUS22494</name>
</gene>
<protein>
    <recommendedName>
        <fullName evidence="1">TIR domain-containing protein</fullName>
    </recommendedName>
</protein>
<dbReference type="SUPFAM" id="SSF52200">
    <property type="entry name" value="Toll/Interleukin receptor TIR domain"/>
    <property type="match status" value="1"/>
</dbReference>
<dbReference type="AlphaFoldDB" id="A0A814YBP8"/>
<evidence type="ECO:0000313" key="3">
    <source>
        <dbReference type="EMBL" id="CAF1311185.1"/>
    </source>
</evidence>
<evidence type="ECO:0000313" key="5">
    <source>
        <dbReference type="EMBL" id="CAF3740954.1"/>
    </source>
</evidence>
<dbReference type="Proteomes" id="UP000663870">
    <property type="component" value="Unassembled WGS sequence"/>
</dbReference>
<keyword evidence="7" id="KW-1185">Reference proteome</keyword>
<evidence type="ECO:0000313" key="6">
    <source>
        <dbReference type="EMBL" id="CAF3809558.1"/>
    </source>
</evidence>
<dbReference type="EMBL" id="CAJOAX010002640">
    <property type="protein sequence ID" value="CAF3809558.1"/>
    <property type="molecule type" value="Genomic_DNA"/>
</dbReference>
<dbReference type="Pfam" id="PF13676">
    <property type="entry name" value="TIR_2"/>
    <property type="match status" value="1"/>
</dbReference>
<feature type="domain" description="TIR" evidence="1">
    <location>
        <begin position="6"/>
        <end position="143"/>
    </location>
</feature>
<dbReference type="GO" id="GO:0007165">
    <property type="term" value="P:signal transduction"/>
    <property type="evidence" value="ECO:0007669"/>
    <property type="project" value="InterPro"/>
</dbReference>
<dbReference type="EMBL" id="CAJOBE010001404">
    <property type="protein sequence ID" value="CAF3740954.1"/>
    <property type="molecule type" value="Genomic_DNA"/>
</dbReference>
<dbReference type="Gene3D" id="3.40.50.10140">
    <property type="entry name" value="Toll/interleukin-1 receptor homology (TIR) domain"/>
    <property type="match status" value="1"/>
</dbReference>
<reference evidence="2" key="1">
    <citation type="submission" date="2021-02" db="EMBL/GenBank/DDBJ databases">
        <authorList>
            <person name="Nowell W R."/>
        </authorList>
    </citation>
    <scope>NUCLEOTIDE SEQUENCE</scope>
</reference>
<dbReference type="Proteomes" id="UP000663874">
    <property type="component" value="Unassembled WGS sequence"/>
</dbReference>
<evidence type="ECO:0000313" key="4">
    <source>
        <dbReference type="EMBL" id="CAF1352092.1"/>
    </source>
</evidence>